<sequence>MKQSEQADEQVVLDMPVGSVSEDSVFPSGPSRLSKMAASAGDKADPNGLNGVHLLKSPQEIYQETVRIVLRFCFPSNCQTYRLFECRLTHQFWLNIWRHKECFYTDSLVRS</sequence>
<reference evidence="2" key="1">
    <citation type="submission" date="2020-08" db="EMBL/GenBank/DDBJ databases">
        <title>Multicomponent nature underlies the extraordinary mechanical properties of spider dragline silk.</title>
        <authorList>
            <person name="Kono N."/>
            <person name="Nakamura H."/>
            <person name="Mori M."/>
            <person name="Yoshida Y."/>
            <person name="Ohtoshi R."/>
            <person name="Malay A.D."/>
            <person name="Moran D.A.P."/>
            <person name="Tomita M."/>
            <person name="Numata K."/>
            <person name="Arakawa K."/>
        </authorList>
    </citation>
    <scope>NUCLEOTIDE SEQUENCE</scope>
</reference>
<evidence type="ECO:0000256" key="1">
    <source>
        <dbReference type="SAM" id="MobiDB-lite"/>
    </source>
</evidence>
<organism evidence="2 3">
    <name type="scientific">Trichonephila inaurata madagascariensis</name>
    <dbReference type="NCBI Taxonomy" id="2747483"/>
    <lineage>
        <taxon>Eukaryota</taxon>
        <taxon>Metazoa</taxon>
        <taxon>Ecdysozoa</taxon>
        <taxon>Arthropoda</taxon>
        <taxon>Chelicerata</taxon>
        <taxon>Arachnida</taxon>
        <taxon>Araneae</taxon>
        <taxon>Araneomorphae</taxon>
        <taxon>Entelegynae</taxon>
        <taxon>Araneoidea</taxon>
        <taxon>Nephilidae</taxon>
        <taxon>Trichonephila</taxon>
        <taxon>Trichonephila inaurata</taxon>
    </lineage>
</organism>
<evidence type="ECO:0000313" key="2">
    <source>
        <dbReference type="EMBL" id="GFY74879.1"/>
    </source>
</evidence>
<comment type="caution">
    <text evidence="2">The sequence shown here is derived from an EMBL/GenBank/DDBJ whole genome shotgun (WGS) entry which is preliminary data.</text>
</comment>
<feature type="region of interest" description="Disordered" evidence="1">
    <location>
        <begin position="20"/>
        <end position="44"/>
    </location>
</feature>
<evidence type="ECO:0000313" key="3">
    <source>
        <dbReference type="Proteomes" id="UP000886998"/>
    </source>
</evidence>
<proteinExistence type="predicted"/>
<gene>
    <name evidence="2" type="primary">AVEN_207668_1</name>
    <name evidence="2" type="ORF">TNIN_362671</name>
</gene>
<dbReference type="AlphaFoldDB" id="A0A8X6YSF6"/>
<name>A0A8X6YSF6_9ARAC</name>
<dbReference type="OrthoDB" id="6433095at2759"/>
<protein>
    <submittedName>
        <fullName evidence="2">Uncharacterized protein</fullName>
    </submittedName>
</protein>
<dbReference type="EMBL" id="BMAV01021014">
    <property type="protein sequence ID" value="GFY74879.1"/>
    <property type="molecule type" value="Genomic_DNA"/>
</dbReference>
<keyword evidence="3" id="KW-1185">Reference proteome</keyword>
<dbReference type="Proteomes" id="UP000886998">
    <property type="component" value="Unassembled WGS sequence"/>
</dbReference>
<accession>A0A8X6YSF6</accession>